<dbReference type="PANTHER" id="PTHR10104:SF20">
    <property type="entry name" value="STATHMIN DOMAIN-CONTAINING PROTEIN 1"/>
    <property type="match status" value="1"/>
</dbReference>
<dbReference type="SUPFAM" id="SSF101494">
    <property type="entry name" value="Stathmin"/>
    <property type="match status" value="1"/>
</dbReference>
<sequence length="280" mass="30568">MGCGPSKDSVKAITTGEDGQIRSKSASKVKVKSAKESAVNESAATIVGATKSTSAKSRDSGIQEMDYESGDIITENSDPNRVQEVEADGRPETPGRQLTSKSAGRERIKSRAILQELEAEGLITGSKVQKGGAAFEVRAGPLQPLEPLAPIRRPPPRLEKLKRESSTLTKADLEQKLKAAEERRKKNLEKKTSRLAMQLARDRELANKFEADNATLEFEKQLSTDPFNQGRGERTDAIENPLTKKTIFDEASLSSLEDGDAKPSDDFYTNTVNSNSQIFD</sequence>
<reference evidence="2" key="2">
    <citation type="journal article" date="2008" name="Genome Biol.">
        <title>Improved genome assembly and evidence-based global gene model set for the chordate Ciona intestinalis: new insight into intron and operon populations.</title>
        <authorList>
            <person name="Satou Y."/>
            <person name="Mineta K."/>
            <person name="Ogasawara M."/>
            <person name="Sasakura Y."/>
            <person name="Shoguchi E."/>
            <person name="Ueno K."/>
            <person name="Yamada L."/>
            <person name="Matsumoto J."/>
            <person name="Wasserscheid J."/>
            <person name="Dewar K."/>
            <person name="Wiley G.B."/>
            <person name="Macmil S.L."/>
            <person name="Roe B.A."/>
            <person name="Zeller R.W."/>
            <person name="Hastings K.E."/>
            <person name="Lemaire P."/>
            <person name="Lindquist E."/>
            <person name="Endo T."/>
            <person name="Hotta K."/>
            <person name="Inaba K."/>
        </authorList>
    </citation>
    <scope>NUCLEOTIDE SEQUENCE [LARGE SCALE GENOMIC DNA]</scope>
    <source>
        <strain evidence="2">wild type</strain>
    </source>
</reference>
<dbReference type="AlphaFoldDB" id="F7AT31"/>
<reference evidence="2" key="4">
    <citation type="submission" date="2025-09" db="UniProtKB">
        <authorList>
            <consortium name="Ensembl"/>
        </authorList>
    </citation>
    <scope>IDENTIFICATION</scope>
</reference>
<dbReference type="RefSeq" id="XP_026691114.1">
    <property type="nucleotide sequence ID" value="XM_026835313.1"/>
</dbReference>
<reference evidence="3" key="1">
    <citation type="journal article" date="2002" name="Science">
        <title>The draft genome of Ciona intestinalis: insights into chordate and vertebrate origins.</title>
        <authorList>
            <person name="Dehal P."/>
            <person name="Satou Y."/>
            <person name="Campbell R.K."/>
            <person name="Chapman J."/>
            <person name="Degnan B."/>
            <person name="De Tomaso A."/>
            <person name="Davidson B."/>
            <person name="Di Gregorio A."/>
            <person name="Gelpke M."/>
            <person name="Goodstein D.M."/>
            <person name="Harafuji N."/>
            <person name="Hastings K.E."/>
            <person name="Ho I."/>
            <person name="Hotta K."/>
            <person name="Huang W."/>
            <person name="Kawashima T."/>
            <person name="Lemaire P."/>
            <person name="Martinez D."/>
            <person name="Meinertzhagen I.A."/>
            <person name="Necula S."/>
            <person name="Nonaka M."/>
            <person name="Putnam N."/>
            <person name="Rash S."/>
            <person name="Saiga H."/>
            <person name="Satake M."/>
            <person name="Terry A."/>
            <person name="Yamada L."/>
            <person name="Wang H.G."/>
            <person name="Awazu S."/>
            <person name="Azumi K."/>
            <person name="Boore J."/>
            <person name="Branno M."/>
            <person name="Chin-Bow S."/>
            <person name="DeSantis R."/>
            <person name="Doyle S."/>
            <person name="Francino P."/>
            <person name="Keys D.N."/>
            <person name="Haga S."/>
            <person name="Hayashi H."/>
            <person name="Hino K."/>
            <person name="Imai K.S."/>
            <person name="Inaba K."/>
            <person name="Kano S."/>
            <person name="Kobayashi K."/>
            <person name="Kobayashi M."/>
            <person name="Lee B.I."/>
            <person name="Makabe K.W."/>
            <person name="Manohar C."/>
            <person name="Matassi G."/>
            <person name="Medina M."/>
            <person name="Mochizuki Y."/>
            <person name="Mount S."/>
            <person name="Morishita T."/>
            <person name="Miura S."/>
            <person name="Nakayama A."/>
            <person name="Nishizaka S."/>
            <person name="Nomoto H."/>
            <person name="Ohta F."/>
            <person name="Oishi K."/>
            <person name="Rigoutsos I."/>
            <person name="Sano M."/>
            <person name="Sasaki A."/>
            <person name="Sasakura Y."/>
            <person name="Shoguchi E."/>
            <person name="Shin-i T."/>
            <person name="Spagnuolo A."/>
            <person name="Stainier D."/>
            <person name="Suzuki M.M."/>
            <person name="Tassy O."/>
            <person name="Takatori N."/>
            <person name="Tokuoka M."/>
            <person name="Yagi K."/>
            <person name="Yoshizaki F."/>
            <person name="Wada S."/>
            <person name="Zhang C."/>
            <person name="Hyatt P.D."/>
            <person name="Larimer F."/>
            <person name="Detter C."/>
            <person name="Doggett N."/>
            <person name="Glavina T."/>
            <person name="Hawkins T."/>
            <person name="Richardson P."/>
            <person name="Lucas S."/>
            <person name="Kohara Y."/>
            <person name="Levine M."/>
            <person name="Satoh N."/>
            <person name="Rokhsar D.S."/>
        </authorList>
    </citation>
    <scope>NUCLEOTIDE SEQUENCE [LARGE SCALE GENOMIC DNA]</scope>
</reference>
<dbReference type="InParanoid" id="F7AT31"/>
<feature type="region of interest" description="Disordered" evidence="1">
    <location>
        <begin position="137"/>
        <end position="194"/>
    </location>
</feature>
<evidence type="ECO:0000313" key="3">
    <source>
        <dbReference type="Proteomes" id="UP000008144"/>
    </source>
</evidence>
<dbReference type="InterPro" id="IPR036002">
    <property type="entry name" value="Stathmin_sf"/>
</dbReference>
<dbReference type="RefSeq" id="XP_026691131.1">
    <property type="nucleotide sequence ID" value="XM_026835330.1"/>
</dbReference>
<feature type="region of interest" description="Disordered" evidence="1">
    <location>
        <begin position="1"/>
        <end position="35"/>
    </location>
</feature>
<accession>F7AT31</accession>
<evidence type="ECO:0000256" key="1">
    <source>
        <dbReference type="SAM" id="MobiDB-lite"/>
    </source>
</evidence>
<dbReference type="Pfam" id="PF00836">
    <property type="entry name" value="Stathmin"/>
    <property type="match status" value="1"/>
</dbReference>
<feature type="region of interest" description="Disordered" evidence="1">
    <location>
        <begin position="220"/>
        <end position="280"/>
    </location>
</feature>
<proteinExistence type="predicted"/>
<dbReference type="Proteomes" id="UP000008144">
    <property type="component" value="Chromosome 1"/>
</dbReference>
<feature type="compositionally biased region" description="Basic and acidic residues" evidence="1">
    <location>
        <begin position="156"/>
        <end position="192"/>
    </location>
</feature>
<dbReference type="RefSeq" id="XP_026691124.1">
    <property type="nucleotide sequence ID" value="XM_026835323.1"/>
</dbReference>
<dbReference type="InterPro" id="IPR000956">
    <property type="entry name" value="Stathmin_fam"/>
</dbReference>
<organism evidence="2 3">
    <name type="scientific">Ciona intestinalis</name>
    <name type="common">Transparent sea squirt</name>
    <name type="synonym">Ascidia intestinalis</name>
    <dbReference type="NCBI Taxonomy" id="7719"/>
    <lineage>
        <taxon>Eukaryota</taxon>
        <taxon>Metazoa</taxon>
        <taxon>Chordata</taxon>
        <taxon>Tunicata</taxon>
        <taxon>Ascidiacea</taxon>
        <taxon>Phlebobranchia</taxon>
        <taxon>Cionidae</taxon>
        <taxon>Ciona</taxon>
    </lineage>
</organism>
<dbReference type="GeneTree" id="ENSGT01150000290684"/>
<dbReference type="EMBL" id="EAAA01000294">
    <property type="status" value="NOT_ANNOTATED_CDS"/>
    <property type="molecule type" value="Genomic_DNA"/>
</dbReference>
<evidence type="ECO:0000313" key="2">
    <source>
        <dbReference type="Ensembl" id="ENSCINP00000011644.3"/>
    </source>
</evidence>
<dbReference type="GO" id="GO:0031110">
    <property type="term" value="P:regulation of microtubule polymerization or depolymerization"/>
    <property type="evidence" value="ECO:0007669"/>
    <property type="project" value="InterPro"/>
</dbReference>
<name>F7AT31_CIOIN</name>
<reference evidence="2" key="3">
    <citation type="submission" date="2025-08" db="UniProtKB">
        <authorList>
            <consortium name="Ensembl"/>
        </authorList>
    </citation>
    <scope>IDENTIFICATION</scope>
</reference>
<gene>
    <name evidence="2" type="primary">LOC100187274</name>
</gene>
<keyword evidence="3" id="KW-1185">Reference proteome</keyword>
<dbReference type="OMA" id="TEYSHPN"/>
<feature type="compositionally biased region" description="Basic and acidic residues" evidence="1">
    <location>
        <begin position="81"/>
        <end position="93"/>
    </location>
</feature>
<dbReference type="HOGENOM" id="CLU_997329_0_0_1"/>
<dbReference type="RefSeq" id="XP_026691134.1">
    <property type="nucleotide sequence ID" value="XM_026835333.1"/>
</dbReference>
<feature type="region of interest" description="Disordered" evidence="1">
    <location>
        <begin position="48"/>
        <end position="109"/>
    </location>
</feature>
<protein>
    <submittedName>
        <fullName evidence="2">Stathmin domain-containing protein 1</fullName>
    </submittedName>
</protein>
<dbReference type="PANTHER" id="PTHR10104">
    <property type="entry name" value="STATHMIN"/>
    <property type="match status" value="1"/>
</dbReference>
<dbReference type="Ensembl" id="ENSCINT00000011644.3">
    <property type="protein sequence ID" value="ENSCINP00000011644.3"/>
    <property type="gene ID" value="ENSCING00000005621.3"/>
</dbReference>
<dbReference type="GeneID" id="100187274"/>
<feature type="compositionally biased region" description="Polar residues" evidence="1">
    <location>
        <begin position="267"/>
        <end position="280"/>
    </location>
</feature>